<feature type="region of interest" description="Disordered" evidence="13">
    <location>
        <begin position="7122"/>
        <end position="7154"/>
    </location>
</feature>
<feature type="region of interest" description="Disordered" evidence="13">
    <location>
        <begin position="2097"/>
        <end position="2120"/>
    </location>
</feature>
<dbReference type="SMART" id="SM00239">
    <property type="entry name" value="C2"/>
    <property type="match status" value="2"/>
</dbReference>
<feature type="region of interest" description="Disordered" evidence="13">
    <location>
        <begin position="1003"/>
        <end position="1112"/>
    </location>
</feature>
<feature type="compositionally biased region" description="Acidic residues" evidence="13">
    <location>
        <begin position="6021"/>
        <end position="6030"/>
    </location>
</feature>
<feature type="region of interest" description="Disordered" evidence="13">
    <location>
        <begin position="7297"/>
        <end position="7411"/>
    </location>
</feature>
<evidence type="ECO:0000256" key="4">
    <source>
        <dbReference type="ARBA" id="ARBA00022833"/>
    </source>
</evidence>
<organism evidence="16 17">
    <name type="scientific">Takifugu rubripes</name>
    <name type="common">Japanese pufferfish</name>
    <name type="synonym">Fugu rubripes</name>
    <dbReference type="NCBI Taxonomy" id="31033"/>
    <lineage>
        <taxon>Eukaryota</taxon>
        <taxon>Metazoa</taxon>
        <taxon>Chordata</taxon>
        <taxon>Craniata</taxon>
        <taxon>Vertebrata</taxon>
        <taxon>Euteleostomi</taxon>
        <taxon>Actinopterygii</taxon>
        <taxon>Neopterygii</taxon>
        <taxon>Teleostei</taxon>
        <taxon>Neoteleostei</taxon>
        <taxon>Acanthomorphata</taxon>
        <taxon>Eupercaria</taxon>
        <taxon>Tetraodontiformes</taxon>
        <taxon>Tetradontoidea</taxon>
        <taxon>Tetraodontidae</taxon>
        <taxon>Takifugu</taxon>
    </lineage>
</organism>
<feature type="region of interest" description="Disordered" evidence="13">
    <location>
        <begin position="6120"/>
        <end position="6237"/>
    </location>
</feature>
<feature type="compositionally biased region" description="Low complexity" evidence="13">
    <location>
        <begin position="81"/>
        <end position="118"/>
    </location>
</feature>
<feature type="region of interest" description="Disordered" evidence="13">
    <location>
        <begin position="4403"/>
        <end position="4423"/>
    </location>
</feature>
<feature type="compositionally biased region" description="Polar residues" evidence="13">
    <location>
        <begin position="2253"/>
        <end position="2296"/>
    </location>
</feature>
<feature type="region of interest" description="Disordered" evidence="13">
    <location>
        <begin position="620"/>
        <end position="660"/>
    </location>
</feature>
<comment type="subcellular location">
    <subcellularLocation>
        <location evidence="9">Presynaptic active zone</location>
    </subcellularLocation>
</comment>
<feature type="domain" description="C2" evidence="14">
    <location>
        <begin position="7507"/>
        <end position="7632"/>
    </location>
</feature>
<feature type="region of interest" description="Disordered" evidence="13">
    <location>
        <begin position="1819"/>
        <end position="1938"/>
    </location>
</feature>
<feature type="compositionally biased region" description="Basic and acidic residues" evidence="13">
    <location>
        <begin position="6876"/>
        <end position="6885"/>
    </location>
</feature>
<feature type="region of interest" description="Disordered" evidence="13">
    <location>
        <begin position="2321"/>
        <end position="2418"/>
    </location>
</feature>
<feature type="compositionally biased region" description="Polar residues" evidence="13">
    <location>
        <begin position="1364"/>
        <end position="1391"/>
    </location>
</feature>
<evidence type="ECO:0000313" key="16">
    <source>
        <dbReference type="Ensembl" id="ENSTRUP00000076607.1"/>
    </source>
</evidence>
<feature type="compositionally biased region" description="Basic and acidic residues" evidence="13">
    <location>
        <begin position="897"/>
        <end position="916"/>
    </location>
</feature>
<feature type="region of interest" description="Disordered" evidence="13">
    <location>
        <begin position="2703"/>
        <end position="2884"/>
    </location>
</feature>
<feature type="compositionally biased region" description="Basic and acidic residues" evidence="13">
    <location>
        <begin position="3776"/>
        <end position="3792"/>
    </location>
</feature>
<feature type="compositionally biased region" description="Low complexity" evidence="13">
    <location>
        <begin position="1874"/>
        <end position="1892"/>
    </location>
</feature>
<dbReference type="InterPro" id="IPR001965">
    <property type="entry name" value="Znf_PHD"/>
</dbReference>
<feature type="region of interest" description="Disordered" evidence="13">
    <location>
        <begin position="1270"/>
        <end position="1297"/>
    </location>
</feature>
<feature type="compositionally biased region" description="Polar residues" evidence="13">
    <location>
        <begin position="1100"/>
        <end position="1112"/>
    </location>
</feature>
<reference evidence="16" key="3">
    <citation type="submission" date="2025-09" db="UniProtKB">
        <authorList>
            <consortium name="Ensembl"/>
        </authorList>
    </citation>
    <scope>IDENTIFICATION</scope>
</reference>
<dbReference type="InterPro" id="IPR000008">
    <property type="entry name" value="C2_dom"/>
</dbReference>
<feature type="compositionally biased region" description="Polar residues" evidence="13">
    <location>
        <begin position="3710"/>
        <end position="3733"/>
    </location>
</feature>
<dbReference type="PANTHER" id="PTHR14113:SF6">
    <property type="entry name" value="PROTEIN PICCOLO"/>
    <property type="match status" value="1"/>
</dbReference>
<dbReference type="OrthoDB" id="10059918at2759"/>
<dbReference type="GO" id="GO:0098978">
    <property type="term" value="C:glutamatergic synapse"/>
    <property type="evidence" value="ECO:0007669"/>
    <property type="project" value="TreeGrafter"/>
</dbReference>
<dbReference type="InterPro" id="IPR008899">
    <property type="entry name" value="Znf_piccolo"/>
</dbReference>
<feature type="compositionally biased region" description="Low complexity" evidence="13">
    <location>
        <begin position="215"/>
        <end position="244"/>
    </location>
</feature>
<dbReference type="GO" id="GO:0030424">
    <property type="term" value="C:axon"/>
    <property type="evidence" value="ECO:0007669"/>
    <property type="project" value="TreeGrafter"/>
</dbReference>
<evidence type="ECO:0000256" key="9">
    <source>
        <dbReference type="ARBA" id="ARBA00034101"/>
    </source>
</evidence>
<dbReference type="InterPro" id="IPR052098">
    <property type="entry name" value="Presynaptic_Scaffold_Bsn/Pclo"/>
</dbReference>
<feature type="compositionally biased region" description="Basic and acidic residues" evidence="13">
    <location>
        <begin position="5986"/>
        <end position="6002"/>
    </location>
</feature>
<dbReference type="InterPro" id="IPR001478">
    <property type="entry name" value="PDZ"/>
</dbReference>
<evidence type="ECO:0000256" key="3">
    <source>
        <dbReference type="ARBA" id="ARBA00022771"/>
    </source>
</evidence>
<evidence type="ECO:0000256" key="13">
    <source>
        <dbReference type="SAM" id="MobiDB-lite"/>
    </source>
</evidence>
<dbReference type="CDD" id="cd04031">
    <property type="entry name" value="C2A_RIM1alpha"/>
    <property type="match status" value="1"/>
</dbReference>
<feature type="region of interest" description="Disordered" evidence="13">
    <location>
        <begin position="1550"/>
        <end position="1653"/>
    </location>
</feature>
<gene>
    <name evidence="16" type="primary">pclob</name>
</gene>
<dbReference type="GO" id="GO:0035418">
    <property type="term" value="P:protein localization to synapse"/>
    <property type="evidence" value="ECO:0007669"/>
    <property type="project" value="TreeGrafter"/>
</dbReference>
<feature type="compositionally biased region" description="Low complexity" evidence="13">
    <location>
        <begin position="6756"/>
        <end position="6775"/>
    </location>
</feature>
<feature type="compositionally biased region" description="Polar residues" evidence="13">
    <location>
        <begin position="302"/>
        <end position="348"/>
    </location>
</feature>
<feature type="region of interest" description="Disordered" evidence="13">
    <location>
        <begin position="6848"/>
        <end position="6885"/>
    </location>
</feature>
<feature type="compositionally biased region" description="Gly residues" evidence="13">
    <location>
        <begin position="7311"/>
        <end position="7323"/>
    </location>
</feature>
<dbReference type="PROSITE" id="PS50004">
    <property type="entry name" value="C2"/>
    <property type="match status" value="2"/>
</dbReference>
<dbReference type="CDD" id="cd15751">
    <property type="entry name" value="FYVE_BSN_PCLO"/>
    <property type="match status" value="2"/>
</dbReference>
<feature type="compositionally biased region" description="Low complexity" evidence="13">
    <location>
        <begin position="7381"/>
        <end position="7390"/>
    </location>
</feature>
<feature type="compositionally biased region" description="Polar residues" evidence="13">
    <location>
        <begin position="7399"/>
        <end position="7410"/>
    </location>
</feature>
<keyword evidence="5" id="KW-0106">Calcium</keyword>
<dbReference type="GO" id="GO:0005544">
    <property type="term" value="F:calcium-dependent phospholipid binding"/>
    <property type="evidence" value="ECO:0007669"/>
    <property type="project" value="UniProtKB-KW"/>
</dbReference>
<dbReference type="InterPro" id="IPR035892">
    <property type="entry name" value="C2_domain_sf"/>
</dbReference>
<evidence type="ECO:0000256" key="12">
    <source>
        <dbReference type="SAM" id="Coils"/>
    </source>
</evidence>
<evidence type="ECO:0000256" key="1">
    <source>
        <dbReference type="ARBA" id="ARBA00022723"/>
    </source>
</evidence>
<reference evidence="16 17" key="1">
    <citation type="journal article" date="2011" name="Genome Biol. Evol.">
        <title>Integration of the genetic map and genome assembly of fugu facilitates insights into distinct features of genome evolution in teleosts and mammals.</title>
        <authorList>
            <person name="Kai W."/>
            <person name="Kikuchi K."/>
            <person name="Tohari S."/>
            <person name="Chew A.K."/>
            <person name="Tay A."/>
            <person name="Fujiwara A."/>
            <person name="Hosoya S."/>
            <person name="Suetake H."/>
            <person name="Naruse K."/>
            <person name="Brenner S."/>
            <person name="Suzuki Y."/>
            <person name="Venkatesh B."/>
        </authorList>
    </citation>
    <scope>NUCLEOTIDE SEQUENCE [LARGE SCALE GENOMIC DNA]</scope>
</reference>
<feature type="coiled-coil region" evidence="12">
    <location>
        <begin position="6246"/>
        <end position="6283"/>
    </location>
</feature>
<feature type="compositionally biased region" description="Basic residues" evidence="13">
    <location>
        <begin position="1"/>
        <end position="10"/>
    </location>
</feature>
<feature type="compositionally biased region" description="Polar residues" evidence="13">
    <location>
        <begin position="3999"/>
        <end position="4010"/>
    </location>
</feature>
<feature type="compositionally biased region" description="Basic and acidic residues" evidence="13">
    <location>
        <begin position="3267"/>
        <end position="3282"/>
    </location>
</feature>
<feature type="region of interest" description="Disordered" evidence="13">
    <location>
        <begin position="1313"/>
        <end position="1485"/>
    </location>
</feature>
<keyword evidence="8" id="KW-0111">Calcium/phospholipid-binding</keyword>
<feature type="region of interest" description="Disordered" evidence="13">
    <location>
        <begin position="2215"/>
        <end position="2296"/>
    </location>
</feature>
<dbReference type="SUPFAM" id="SSF57903">
    <property type="entry name" value="FYVE/PHD zinc finger"/>
    <property type="match status" value="10"/>
</dbReference>
<evidence type="ECO:0000256" key="8">
    <source>
        <dbReference type="ARBA" id="ARBA00023302"/>
    </source>
</evidence>
<feature type="compositionally biased region" description="Polar residues" evidence="13">
    <location>
        <begin position="4165"/>
        <end position="4174"/>
    </location>
</feature>
<feature type="region of interest" description="Disordered" evidence="13">
    <location>
        <begin position="2486"/>
        <end position="2691"/>
    </location>
</feature>
<dbReference type="Ensembl" id="ENSTRUT00000083470.1">
    <property type="protein sequence ID" value="ENSTRUP00000076607.1"/>
    <property type="gene ID" value="ENSTRUG00000030313.1"/>
</dbReference>
<feature type="compositionally biased region" description="Polar residues" evidence="13">
    <location>
        <begin position="816"/>
        <end position="833"/>
    </location>
</feature>
<feature type="compositionally biased region" description="Polar residues" evidence="13">
    <location>
        <begin position="1280"/>
        <end position="1296"/>
    </location>
</feature>
<feature type="compositionally biased region" description="Basic and acidic residues" evidence="13">
    <location>
        <begin position="2593"/>
        <end position="2604"/>
    </location>
</feature>
<keyword evidence="12" id="KW-0175">Coiled coil</keyword>
<feature type="compositionally biased region" description="Low complexity" evidence="13">
    <location>
        <begin position="353"/>
        <end position="403"/>
    </location>
</feature>
<feature type="compositionally biased region" description="Basic and acidic residues" evidence="13">
    <location>
        <begin position="2739"/>
        <end position="2753"/>
    </location>
</feature>
<feature type="compositionally biased region" description="Polar residues" evidence="13">
    <location>
        <begin position="3106"/>
        <end position="3115"/>
    </location>
</feature>
<feature type="region of interest" description="Disordered" evidence="13">
    <location>
        <begin position="3137"/>
        <end position="3184"/>
    </location>
</feature>
<feature type="region of interest" description="Disordered" evidence="13">
    <location>
        <begin position="3252"/>
        <end position="3328"/>
    </location>
</feature>
<feature type="compositionally biased region" description="Polar residues" evidence="13">
    <location>
        <begin position="1053"/>
        <end position="1065"/>
    </location>
</feature>
<feature type="region of interest" description="Disordered" evidence="13">
    <location>
        <begin position="2967"/>
        <end position="3120"/>
    </location>
</feature>
<feature type="compositionally biased region" description="Basic and acidic residues" evidence="13">
    <location>
        <begin position="1834"/>
        <end position="1848"/>
    </location>
</feature>
<dbReference type="Pfam" id="PF05715">
    <property type="entry name" value="zf-piccolo"/>
    <property type="match status" value="10"/>
</dbReference>
<feature type="region of interest" description="Disordered" evidence="13">
    <location>
        <begin position="3921"/>
        <end position="3941"/>
    </location>
</feature>
<feature type="compositionally biased region" description="Gly residues" evidence="13">
    <location>
        <begin position="7333"/>
        <end position="7345"/>
    </location>
</feature>
<feature type="compositionally biased region" description="Polar residues" evidence="13">
    <location>
        <begin position="2101"/>
        <end position="2120"/>
    </location>
</feature>
<dbReference type="SMART" id="SM00249">
    <property type="entry name" value="PHD"/>
    <property type="match status" value="7"/>
</dbReference>
<feature type="compositionally biased region" description="Acidic residues" evidence="13">
    <location>
        <begin position="140"/>
        <end position="165"/>
    </location>
</feature>
<feature type="compositionally biased region" description="Basic and acidic residues" evidence="13">
    <location>
        <begin position="3556"/>
        <end position="3571"/>
    </location>
</feature>
<feature type="coiled-coil region" evidence="12">
    <location>
        <begin position="5858"/>
        <end position="5921"/>
    </location>
</feature>
<feature type="compositionally biased region" description="Polar residues" evidence="13">
    <location>
        <begin position="3003"/>
        <end position="3018"/>
    </location>
</feature>
<feature type="compositionally biased region" description="Basic and acidic residues" evidence="13">
    <location>
        <begin position="1457"/>
        <end position="1472"/>
    </location>
</feature>
<feature type="compositionally biased region" description="Low complexity" evidence="13">
    <location>
        <begin position="4176"/>
        <end position="4199"/>
    </location>
</feature>
<dbReference type="FunFam" id="2.60.40.150:FF:000137">
    <property type="entry name" value="Piccolo presynaptic cytomatrix protein"/>
    <property type="match status" value="1"/>
</dbReference>
<feature type="compositionally biased region" description="Polar residues" evidence="13">
    <location>
        <begin position="774"/>
        <end position="786"/>
    </location>
</feature>
<feature type="compositionally biased region" description="Basic and acidic residues" evidence="13">
    <location>
        <begin position="46"/>
        <end position="63"/>
    </location>
</feature>
<keyword evidence="17" id="KW-1185">Reference proteome</keyword>
<dbReference type="CDD" id="cd06714">
    <property type="entry name" value="PDZ_RIM-like"/>
    <property type="match status" value="1"/>
</dbReference>
<feature type="compositionally biased region" description="Low complexity" evidence="13">
    <location>
        <begin position="1397"/>
        <end position="1413"/>
    </location>
</feature>
<feature type="compositionally biased region" description="Low complexity" evidence="13">
    <location>
        <begin position="7122"/>
        <end position="7140"/>
    </location>
</feature>
<sequence length="7643" mass="817748">MITCQRRRLRTAAGGGVDADHSVSGAPCPPSLRDQTHTYSGHPRRFAGEDREPEVRPCRKADADAEPEESPGSSSSGGGSTSSTSGSGSSSSSNSSGGSSGAVNATAPAPAPPQASAGDPGGSGKSSCSDSDSSIGSSSSEEEEEDDDEKEEEEEEEEEGDEEDPIMFSSKFLSGANPLNAVSSAVNKFGLFGDDGEGDKSQKVPAQQSAKLPAQQQPVGGQSKGVQQGPQKSGQSPSMQKSQPLPKQGSPQLSGEGQTGPPSKPGGQVPPKSRAPPEGQLKDEQQKKQPPSSPQPGAQQQTLIKSGTQPESRKSTSQQVAPKTGTQKQNPVKSGTHQEPTKSGSQQAPPKVGQGSPRAGQQQQQSSAKTSQQQQGTPKVGQQQQGSRPTPQQGSQPQGPQRPFTATKGGSLCPVCKTTQLNVNTKEPPNHKICTQCKKEVCSLCGFSPPDSAGCEWLCLNCQLQRAQGASEPQGASMKKTTPNKGSTTQNQPPSASPIKRETSASNSPQKRLSTSTKSPAQGEVEVSDSHKQASPVTTQKVPPKTERTEGPQKTVHTNQNTNKQSGSAPAQQKESGGLFGLGAAKAEVTKTEESVTGKMFGFGSSIFSSASTLIASAVQDDPKTTPPVSPKMAPTKESKAPVIPKPEQEKKQVEPTQTRAPLAEQVKMANGLSQTQKDAAASHGLSKAGPSACPLCKIALNIGSKDPPNYNTCTECKSTVCNQCGFNPMPNVKEGKEWLCLNCQVKRATGGTEHNPVMNSSVTKPSPVPPAQPKTSAPGSPQKKMSTPAAPQSKVDAPGQKLPIESKKTGPPSRSGPTNQTAQKQENVSAPAQQGGGFFGFGSSKIQTSPAKPADSVTGKMFGLGSSIFSSASTLISTSGQDEPKMTPPVSPKAPVSKETKTPDAKKPDQEKKSDQTQAKATPPTGDKGGNAPSRQLGKASACPLCKLELNTGSKDPPNFNTCTMCKNMVCNQCGFNPMPNVTEVKEWLCLNCQMQRALGAAEPPGTPATKLQPSPNRVSAPAPKKSPSQLDQSQTKNFPTGAESKIKESSAPGSPQQKQTTAEKPSKAEVGKGPDSQKIAGAGCKTPEKRGQKPPDQPCQTELKTINTTLVEQEESKGLFGFVGPKPQQDSAKPAESLGGKMFGFGSSIFNSASTLINSAVQDEQNLHTRETPPKSSPLKQTKTEKASSEQAKETASLVLPKVSTCPLCKVKLNAGSEETPNYKTCTECKKTVCVQCGFNPMPNMAEAKEWLCLNCQTQRALNTSELTAHPSKPANKVSPSVANPKTTLSNPVENVNKELLKSEAVGKTETPLALVQNKSSPKGSPQKVVERPESDSLGSNPQKPVDQASQSKAKEIKAPQGPQQESRNVSGRSSPQRKPTSAKTTESVTGKMFGFGSSIFSSASTLISSAVQEESRTTPPSSRKMSAPPQVSPKLSVKKMSSPSVPSKMPPTESKTEKPEPKKEPDLKQETAPSQTPTMAAKTQKADNTCCPLCKVELNIGSKDPANYNTCTECKTIVCTQCGFNPMPIGKVKEWLCLNCQMKRAVGASEPPGLPTKVPEKKQDSPGKVSAPATQKLDESSKATTPKKEPHSLVSPKETSESITSQRKESVLSGKLDSKIKQVTDPKAADQADQPALKQSAPAAATERTSGGFFGFGGPKAQPDVAKPAVAGKMFGFGSSIFSSASTLINSAVQEQPKTTPPVSPNMSPAKGVKSPSVQKLEESNKSQIPTEVAKLDKAQPTAAVASRDSVKQIQSTCPLCNIALNMGSKDVPNYNTCTECKNVVCNRCGFNPMPNEMVVKEWLCLTCQMQRALKAPEATSVNTQIPVRSPKKEAIGPVKVDNKAPESAQKMPIVGQPAKTEGTGDPGGVKQPTSSQKKPQEPQKIQIPDRAANSPIQSEQKEKRANLTTQQESGGLFGFGGGKSQSSGEKSAESVTGKMFGFGSSIFGSASSLITSAVQDQPKTTPPISPKMSPAKESKPNVATEVKEKKKTPQVAQQSKKPPLVEPKLDEAPSEPQKPAASEATAKTSPSSCPLCKIGLNIGTKNPPNYSTCTKCNCTVCNQCGFNPMPNVSDNKEWLCLTCQMQRAVTPAEPTEPQITKPQASPNKVSTSSAKTSPIKEIITIQKSGEKDENHQGIQTAGGPRKEDTMPHVEKPLGSISGPTEEKIDGSPPTMEYPSITTPLTKGTAAVTFDSNKLSLDQPVVVDKAIKTSESSPANKDIGKKEEAAETVKKSTDKLEEVKPKQTLIRESNLTSSLAETTPSVTQTPNQESGGFFRSSSPKPQLSTSKTTEAVTGKVLGFGSSLFSSASTLITSAVQESRTTPPNSRKMSAPAQISDKVSASKIPPKSSPPVSPKRMLTKETKPPTTQTLLTEKEQDKPLQAKVTTPTQTKADRGLSEPGRPDVAPAAGKSTCPLCKADLNVGSKDPANYRTCTECKTLVCSKCGFSPMPSVKEGNEWLCLNCQMQRALGASEPPGFPMIKSPTLPHKAVPANTQKEKSPASTSQEDIPKPDLAKINVLKAGEPEDSSLGEAAKKVTPDTVSLSDKPVTPTVSKVEEKILDQTPKGQPILPEQKAPKLDPTAAKSTPDQEIKKQDPSKDVTSMTKPLSPAAPETVKSSPQKQQPAKPITKEHLKTGTSPAKSAPPPAQPPKQDSGGFFGFGGPKSQPAVAQSTGSVTGKMFGFGSSFLSSASTFITSTVQDEPKTTPPTPRKMSTAGHASPKTTPPASPKSLPVKDTKPLKTEEKTPVKPPQAPTTAQAKPPQAPPTAQAKPPQGPPTVQAKPPQAPPTAQAKPPQAPPTAQVKPPQAAPTAQAKPPQAPPTAQAKPPQAPPTAQAKPPQAPPTAQAKSMEAPPTAQAKAEQAPLEESKASTDQQGATKANLSICPLCKVQLNMGSKEPPNYSTCTQCKTTVCSQCGFNPKPNMVEVKEWLCLNCQIQRTQMESEPTGQLAVKPQLSPSKLVTLPESEKKDVSTAAQKEKPPVVKKQVTDRQDTTKIETVTPSIKTETPQRISTEKKQIIPTTEPKQGQEVSDRKPPQVQPSPKAKPEIKTSTSKQEEAGKPPPQPPKSAPDSAKSIPPPAAQPAKQESGGFFGFGGPKTQPTKSSESMTGKMLGFGSSFFSSASTLITSAVQDEPKTTPPTPRKMSTSAQAPETPLQAKAASSAKAKEEKGLPEPPKVATKARVSTCPLCKVELNMGTNDPPNYNRCTECKNTVCNLCGFNPTPHTGAEEWLCLNCQTQRALAGQLGDSGKMPQPSPVSPKKESSTKLVLKKTEPTPEESAPISAPLKATSTGPSTKATMEPTAVKPGTTPPPEEIKAGTTSVSPAAIDLPNTALVSTAGTNLNSVTTPKETAPKSEVAVQNVDIPTVAKPEIKDPNMTKLPKIEALKLTAEATHSTVTEDADVPPSTGATKVDLAGAVQSTVKQTELSTQHSITKEAQPGDSIPETRKTKSLQQVEMQLSLQEPHLEAKPETPAADKDRSSNQAQDVGIIVSKETTESIVVKEQAETQKEPITNQRLSLTGGQINAETTEAESSDDTAPQILPISQEVEERIVSDTTEKDKVKPQRRRLSFQGRGDSTESEVTLSPKVQRRRLEVSNISSSSEDIKTESPDSYMEDEDFIRQQIMGMGDEEQMSLSEDEKEKAPMSEEPVKEPELDNSKISKDDKTTDLPISEKDVQQTTPSVYKKAIPVMRQATDEDIDSITESPSKGSSSVQASSFTPESSHTSASSLEEDSDSSPSHRKISGDKRKGKYRQQKLPLPIIEDSSEDEKLKKEDKSRKDKDDLEGQPLSPTDGASSPNDLRQVVVMEETSRTSGSEFSASIESEPEMRQAVQIGRKPSTTVIPYTPVEPFIENTVTKVLKSAEEAYEEIIQKTKAIPGESPPDIEPLYGGMAIEDYLYESLVEAPEIKISESKDEAFQGDSGSESVKKLRSPEEVYEEMMQKKLELMMIEQEFQQAQTAMESSFGDLVTGPSSEAETCIVTIPAEESSITEETNVSPTSPEIPSELPVKKKKRPAPPRPSEPPKRSEVSTITPGRSTGFVRPMTPQDPALRKALFPIPDLKITQCSSGEEEDDSLADEYGVGFSSDITPSDESETKEDPPVSPPFYETAEIEPICVVCEIPEPKPIPTPISAPELTTTPSPVSPTTSSPDSSLESNATSSPSFKAQTPLSPDSTPLSTPTPPTSFVSQSSADISPPSPVTMAVHPSGVPYPTSSTVVVTIPDVVSYQATSQTTAVAQVKDSTETPQSLANMSTPSAVVVQMPDLVSSPSQVPFEPPASIQVSAACPLPVVVLSQSTSLVSTTPIKASSSAAAHDVSPSIPVASGPGPVIVQMPDLVSTTSPICGQTPEPVSALVTQALVLAQANLVHSVPLQPVTPGTSPVLIPTVAPTPAPASTTIVKKKVPPPPPPRSTSVSVSEPCAEQSLIKIDHHVSSTLTTTAKDTTVTGQPMKSVIVDIQPRMEEILADNMAIASTRKGHVVIIVPSAETTCLHGQTSQDLANTAPTVSTPLLTQNRQAASQLESKIPSTVAPLPSTKTPAEIMVSASSLLSKPTPGARIVQDTSPPPSTTTHKPPLYPKPQVPTTVTVTSATSAVTTVCSYQPAKPPPPIPPKPTSIPAGLVFSHKPGESVKPPPVVPKAATLPRTKEPPKALSLSLTRPVESKLGTTSPKSPLSPRYAKCLQTYVVITLPSELGSPPEAITVQAPVRRGSIPSTKTSDIQTSEQKAPIEAFSAQDMVRRASVPHVRQLPPNSAGEQVQTTVVPVVVPTDVQVSRDYVLSVAPTPPSVADDNKVSSDLESYVMLRSVPAPIKKPFIEQKQQIAQQPTKAIPEVQPPSEQEHAQSIVPHPDFTVKITPRVPEVSTEASIPQSQTPFVSAESQSQMDFDTKQQPPEVLLEVVVSQDNLDSIPSPVPYTQIENQIKKPQTEEDMPIDVTITEEVLRSQTPHSSQQTALQPLMAIQRPLSVDNAYTIVEVPPAMQILQPLDVLPPVAQYQFIQHSLPVTEEVTPTKPFAEVFPTESVKGPEVTNLLTATQPITETAEFTQMPKLFTTDDGATSCSVTETQLIAGQQDKSHVTDIPQVSEVIVTSVVAHPTPQIDLMAKETLMDKVVTGTAFSSLLSSEQPQTVPGMSVGIITTEETTMRRRESITSTVHSPCTSNQIFNYSTGHGIPTKVANTEAFTSSRRESITIQHPLATVQVISMPAERDLHSDGQSVQVHYEAGSVPLTEQGPGVLSYSSEYDQPLEIITTEAYTRRTSVPTAHDIGQDTGVSLVPLTITKFQQESIESQQIRGPEKVVSSMSHMYSSISTSGQPPQSLPSLVTQVVTTEVQRTTVSVVHERLPQVPPPSVAVTIQPDLAKVQPLTKQNGRILYPGDVIDLRTIKTGVKMTEQGMDLTPPESHRQSFLSDYTGRQLTAVQPEIVNLSSEITPAPTLSVVTDNITIVTCTATISSYNNTPAEKPLDLQGPATSLPLPLTTYKPFEPLAQIVYKPVNSQPVAHTVTAQDTPINLSFGVSSVNKQSLTQGTISNGRPVVSLEATGAIDLSNYRPVRAIVALSGTSSGVVTSVVEDDGIPVDLTAGRRSVCCDVIYKLPFTGSCRTQPPVTTQPDGLYGSQEMTNVKTTMSESNLMESGLFSYDTKTDQGYLNGSSDGAIDLTAAHLSAGKALDYTSKATGSYPRTTAAPHSQVPAAGFGVNTVLRTSDGIVYSSVAAPAPSTYAITTQPGSIFSTTLTPTSTVQNEALAYLYGFIPSADPGQLIPFDPGLGKELLPTALADIITGYPEIYSDTTLEAIAASLDVLSSSPIFPGLDNSKMAQYQMEREFLELEKLKQLCLAEELEWERQEIQRYREQEQFMVQREIEELQALKQQLLLQQEEEHHAHMVAQQETYAQQKEQLQQIQQLQLQLQRQLDEHYGSTGTTANLLDAKYAGVGDSGQYWPVKDEGTVPSGGPQFVESHNHLNVVNKQQADQDIGKKIIDSGVHTDDEDSSEKPHVGRRRKNKRNIDSDTSGQTDDEDQDEWDAPTKARRRSRKHSGDGKHGSKVSSIAIQTVAEISVQTDHSGTIKKPNVQMDTKVEIIKHISAPENSQRGGSLSCQTESDRRHIELDYNTRLSGDMPSKSKIFYNQVPPLSPEKSSQRMLTADPSRFSSGPRILKAGQKSLSDPKPLSPTTEDRMSGYYMDSYSGRGSPSGTGKKVKRTLPDPPPEDDSLAGRSGYSTNSARRRLARSTTMARAKILQDIDKELDLVERESSKLRKKQAELDEEEKEIDAKLRYLEMGINRRKEALLKEREKRERAYLQGVAEERDYMSDSEVSNIREARGEGLERPRTAPQSEFDQFIPPQTEADSQYNTLTSPYSPYAQYVPQTQTTSHFNQQSLYQQPSLYQVSPYPTLSLSHGQTQSSSYQHALLLQQGKQHQSTLSDLDPKITSTYEVIRNQPLLIVSTSTESGYGVPHLGGKYANVDLRLGLEERSMASSPMSSISADSFYADIDHHNARNYVLIEDIGELTKTSSALSSTGLGSGFSLPDKELSKADRLLRATEARRSAEVADFLGSSRLQTFGKGEDDTMEDPYELKLLKQQIKQEFRRGTEGLEHLTGLGLPHYIPSDSSFRHFPKGEKYSIGRLTLEKQAAKQLPAAVLYQKQMKNKKALIDPKAVTKFSPIQESRDLEPDFTSYMGTGASSVTNLATTARLLQDEITFGLRKNLAEQQKYLGSSLGGNLAGSLNLGQSLGLGSGIRATGQDDGTYPSGTRSRPSSRPSSRPTSVYGLDLSIKRDLSSSSLRLKTEGDVLDAAFASGVARTKPTSLPISQSRGRIPIVAQNSEEESPLSPVGQPMGMARASAGPLPPISADSRDQFGSSHSLPEVQQHMREESRTRDYERDTAFIMDDLQGAMSDSEAGGPNWNIEAYHLRREDTDWFDKPREGHPRQADRRQMKLVPYACPHVRIKLTKDPKDTRVSGNGLGIRVVGGKEIPGRQRECGAYIAKVFPGGVAEQTGKVVEGMQVLEWNGIPLTAKTYEEVQGIIGQPCAEVELCVRLDLNMLSDPEHPQALEHHVQLKAGGQRSPGVDPKQLAAELQKVSQQQAPGMVGPGIGSGGLGVLSALERSALLHSGAGSAASSGVPSPGQPASPAINKKQRSKPSELMKAPHSITGEIQLQINYDRHLGNLIVHVLQARNLAPRDNDSYSDPFVKVYLLPGRGQVMVVQNASADNKRRTRYAQKTMNPEWNQTVIYKNIHLEQLKKKTLEVTVWDYDRSSSNDFLGEVLIDLSNTAQLDNVPRWLPLKEQSESIEHSRVHPAQGPSGPGSGQGHGQGHGYMSSLGPGQNFGLGQAPGQGDGSQDSPKNSVIKSRSHGIFPDPAKDLQMMPLEKSHSSSGSSKSSSDGQLRSHGPSRSQSKSSVTQAHLEDAGIAIAAAEAAVQQSCLQPRPGHRLSDVSGSVVLSAPSLVGDAFGSINEDDGEGTGVDSAIFQVPRIGKTIPNGTDKLHLGTPENEGGKTQVMGEIKVALKKEVKTEGDQLVLEILQCRNITYKFKSPDHLPDLYVKLYVVNVATQKRIIKKKTRVCRHDREPSFNETFRFPLNPTGHSIQLFLVSNGGKFMKKTLIGEAYIWLDKVDMRKRVVSWHKLFVSSTQTNP</sequence>
<name>A0A674NSJ5_TAKRU</name>
<dbReference type="GO" id="GO:0098982">
    <property type="term" value="C:GABA-ergic synapse"/>
    <property type="evidence" value="ECO:0007669"/>
    <property type="project" value="TreeGrafter"/>
</dbReference>
<dbReference type="SUPFAM" id="SSF50156">
    <property type="entry name" value="PDZ domain-like"/>
    <property type="match status" value="1"/>
</dbReference>
<evidence type="ECO:0000259" key="15">
    <source>
        <dbReference type="PROSITE" id="PS50106"/>
    </source>
</evidence>
<keyword evidence="7" id="KW-0966">Cell projection</keyword>
<feature type="compositionally biased region" description="Low complexity" evidence="13">
    <location>
        <begin position="1435"/>
        <end position="1456"/>
    </location>
</feature>
<dbReference type="InterPro" id="IPR011011">
    <property type="entry name" value="Znf_FYVE_PHD"/>
</dbReference>
<feature type="region of interest" description="Disordered" evidence="13">
    <location>
        <begin position="751"/>
        <end position="859"/>
    </location>
</feature>
<feature type="region of interest" description="Disordered" evidence="13">
    <location>
        <begin position="2132"/>
        <end position="2185"/>
    </location>
</feature>
<feature type="region of interest" description="Disordered" evidence="13">
    <location>
        <begin position="4131"/>
        <end position="4207"/>
    </location>
</feature>
<evidence type="ECO:0000259" key="14">
    <source>
        <dbReference type="PROSITE" id="PS50004"/>
    </source>
</evidence>
<evidence type="ECO:0000256" key="7">
    <source>
        <dbReference type="ARBA" id="ARBA00023273"/>
    </source>
</evidence>
<proteinExistence type="predicted"/>
<feature type="compositionally biased region" description="Polar residues" evidence="13">
    <location>
        <begin position="7346"/>
        <end position="7357"/>
    </location>
</feature>
<feature type="compositionally biased region" description="Polar residues" evidence="13">
    <location>
        <begin position="3026"/>
        <end position="3036"/>
    </location>
</feature>
<feature type="region of interest" description="Disordered" evidence="13">
    <location>
        <begin position="3466"/>
        <end position="3838"/>
    </location>
</feature>
<dbReference type="GO" id="GO:0048788">
    <property type="term" value="C:cytoskeleton of presynaptic active zone"/>
    <property type="evidence" value="ECO:0007669"/>
    <property type="project" value="TreeGrafter"/>
</dbReference>
<keyword evidence="4" id="KW-0862">Zinc</keyword>
<feature type="region of interest" description="Disordered" evidence="13">
    <location>
        <begin position="189"/>
        <end position="411"/>
    </location>
</feature>
<feature type="region of interest" description="Disordered" evidence="13">
    <location>
        <begin position="4559"/>
        <end position="4590"/>
    </location>
</feature>
<feature type="compositionally biased region" description="Basic and acidic residues" evidence="13">
    <location>
        <begin position="2148"/>
        <end position="2159"/>
    </location>
</feature>
<feature type="region of interest" description="Disordered" evidence="13">
    <location>
        <begin position="1166"/>
        <end position="1196"/>
    </location>
</feature>
<feature type="compositionally biased region" description="Low complexity" evidence="13">
    <location>
        <begin position="125"/>
        <end position="139"/>
    </location>
</feature>
<reference evidence="16" key="2">
    <citation type="submission" date="2025-08" db="UniProtKB">
        <authorList>
            <consortium name="Ensembl"/>
        </authorList>
    </citation>
    <scope>IDENTIFICATION</scope>
</reference>
<feature type="region of interest" description="Disordered" evidence="13">
    <location>
        <begin position="5986"/>
        <end position="6053"/>
    </location>
</feature>
<feature type="region of interest" description="Disordered" evidence="13">
    <location>
        <begin position="6744"/>
        <end position="6775"/>
    </location>
</feature>
<keyword evidence="2" id="KW-0677">Repeat</keyword>
<feature type="compositionally biased region" description="Basic and acidic residues" evidence="13">
    <location>
        <begin position="1579"/>
        <end position="1594"/>
    </location>
</feature>
<dbReference type="GeneTree" id="ENSGT00620000087961"/>
<feature type="region of interest" description="Disordered" evidence="13">
    <location>
        <begin position="3430"/>
        <end position="3454"/>
    </location>
</feature>
<dbReference type="Gene3D" id="2.60.40.150">
    <property type="entry name" value="C2 domain"/>
    <property type="match status" value="2"/>
</dbReference>
<feature type="domain" description="PDZ" evidence="15">
    <location>
        <begin position="6954"/>
        <end position="7048"/>
    </location>
</feature>
<dbReference type="FunFam" id="2.60.40.150:FF:000149">
    <property type="entry name" value="Piccolo presynaptic cytomatrix protein"/>
    <property type="match status" value="1"/>
</dbReference>
<dbReference type="InParanoid" id="A0A674NSJ5"/>
<evidence type="ECO:0000256" key="5">
    <source>
        <dbReference type="ARBA" id="ARBA00022837"/>
    </source>
</evidence>
<evidence type="ECO:0000256" key="2">
    <source>
        <dbReference type="ARBA" id="ARBA00022737"/>
    </source>
</evidence>
<feature type="compositionally biased region" description="Basic and acidic residues" evidence="13">
    <location>
        <begin position="3645"/>
        <end position="3684"/>
    </location>
</feature>
<dbReference type="SMART" id="SM00228">
    <property type="entry name" value="PDZ"/>
    <property type="match status" value="1"/>
</dbReference>
<keyword evidence="1" id="KW-0479">Metal-binding</keyword>
<accession>A0A674NSJ5</accession>
<feature type="compositionally biased region" description="Polar residues" evidence="13">
    <location>
        <begin position="1339"/>
        <end position="1354"/>
    </location>
</feature>
<dbReference type="InterPro" id="IPR013083">
    <property type="entry name" value="Znf_RING/FYVE/PHD"/>
</dbReference>
<feature type="compositionally biased region" description="Low complexity" evidence="13">
    <location>
        <begin position="2760"/>
        <end position="2854"/>
    </location>
</feature>
<dbReference type="Gene3D" id="3.30.40.10">
    <property type="entry name" value="Zinc/RING finger domain, C3HC4 (zinc finger)"/>
    <property type="match status" value="10"/>
</dbReference>
<feature type="compositionally biased region" description="Polar residues" evidence="13">
    <location>
        <begin position="479"/>
        <end position="494"/>
    </location>
</feature>
<dbReference type="RefSeq" id="XP_029697908.1">
    <property type="nucleotide sequence ID" value="XM_029842048.1"/>
</dbReference>
<dbReference type="GO" id="GO:0008270">
    <property type="term" value="F:zinc ion binding"/>
    <property type="evidence" value="ECO:0007669"/>
    <property type="project" value="UniProtKB-KW"/>
</dbReference>
<dbReference type="SUPFAM" id="SSF49562">
    <property type="entry name" value="C2 domain (Calcium/lipid-binding domain, CaLB)"/>
    <property type="match status" value="2"/>
</dbReference>
<dbReference type="GO" id="GO:0098882">
    <property type="term" value="F:structural constituent of presynaptic active zone"/>
    <property type="evidence" value="ECO:0007669"/>
    <property type="project" value="TreeGrafter"/>
</dbReference>
<feature type="domain" description="C2" evidence="14">
    <location>
        <begin position="7159"/>
        <end position="7290"/>
    </location>
</feature>
<dbReference type="InterPro" id="IPR036034">
    <property type="entry name" value="PDZ_sf"/>
</dbReference>
<dbReference type="GeneID" id="101064764"/>
<feature type="compositionally biased region" description="Pro residues" evidence="13">
    <location>
        <begin position="4611"/>
        <end position="4622"/>
    </location>
</feature>
<feature type="compositionally biased region" description="Low complexity" evidence="13">
    <location>
        <begin position="4140"/>
        <end position="4164"/>
    </location>
</feature>
<feature type="compositionally biased region" description="Basic and acidic residues" evidence="13">
    <location>
        <begin position="2972"/>
        <end position="3002"/>
    </location>
</feature>
<feature type="compositionally biased region" description="Polar residues" evidence="13">
    <location>
        <begin position="555"/>
        <end position="575"/>
    </location>
</feature>
<feature type="compositionally biased region" description="Polar residues" evidence="13">
    <location>
        <begin position="3430"/>
        <end position="3440"/>
    </location>
</feature>
<feature type="compositionally biased region" description="Polar residues" evidence="13">
    <location>
        <begin position="1028"/>
        <end position="1040"/>
    </location>
</feature>
<dbReference type="PANTHER" id="PTHR14113">
    <property type="entry name" value="PICCOLO/BASSOON"/>
    <property type="match status" value="1"/>
</dbReference>
<feature type="compositionally biased region" description="Polar residues" evidence="13">
    <location>
        <begin position="3518"/>
        <end position="3536"/>
    </location>
</feature>
<feature type="region of interest" description="Disordered" evidence="13">
    <location>
        <begin position="1"/>
        <end position="172"/>
    </location>
</feature>
<feature type="compositionally biased region" description="Basic and acidic residues" evidence="13">
    <location>
        <begin position="1184"/>
        <end position="1195"/>
    </location>
</feature>
<feature type="compositionally biased region" description="Polar residues" evidence="13">
    <location>
        <begin position="2322"/>
        <end position="2334"/>
    </location>
</feature>
<feature type="compositionally biased region" description="Polar residues" evidence="13">
    <location>
        <begin position="3820"/>
        <end position="3830"/>
    </location>
</feature>
<evidence type="ECO:0000256" key="10">
    <source>
        <dbReference type="ARBA" id="ARBA00070121"/>
    </source>
</evidence>
<feature type="compositionally biased region" description="Basic and acidic residues" evidence="13">
    <location>
        <begin position="2225"/>
        <end position="2248"/>
    </location>
</feature>
<feature type="region of interest" description="Disordered" evidence="13">
    <location>
        <begin position="879"/>
        <end position="939"/>
    </location>
</feature>
<evidence type="ECO:0000256" key="11">
    <source>
        <dbReference type="ARBA" id="ARBA00083569"/>
    </source>
</evidence>
<keyword evidence="3" id="KW-0863">Zinc-finger</keyword>
<feature type="compositionally biased region" description="Polar residues" evidence="13">
    <location>
        <begin position="3296"/>
        <end position="3305"/>
    </location>
</feature>
<keyword evidence="6" id="KW-0770">Synapse</keyword>
<dbReference type="GO" id="GO:1904071">
    <property type="term" value="P:presynaptic active zone assembly"/>
    <property type="evidence" value="ECO:0007669"/>
    <property type="project" value="TreeGrafter"/>
</dbReference>
<protein>
    <recommendedName>
        <fullName evidence="10">Protein piccolo</fullName>
    </recommendedName>
    <alternativeName>
        <fullName evidence="11">Aczonin</fullName>
    </alternativeName>
</protein>
<feature type="compositionally biased region" description="Basic and acidic residues" evidence="13">
    <location>
        <begin position="3051"/>
        <end position="3066"/>
    </location>
</feature>
<feature type="compositionally biased region" description="Basic and acidic residues" evidence="13">
    <location>
        <begin position="3472"/>
        <end position="3488"/>
    </location>
</feature>
<evidence type="ECO:0000256" key="6">
    <source>
        <dbReference type="ARBA" id="ARBA00023018"/>
    </source>
</evidence>
<feature type="region of interest" description="Disordered" evidence="13">
    <location>
        <begin position="1697"/>
        <end position="1733"/>
    </location>
</feature>
<feature type="region of interest" description="Disordered" evidence="13">
    <location>
        <begin position="469"/>
        <end position="579"/>
    </location>
</feature>
<dbReference type="OMA" id="PAKTGMQ"/>
<feature type="compositionally biased region" description="Polar residues" evidence="13">
    <location>
        <begin position="504"/>
        <end position="520"/>
    </location>
</feature>
<evidence type="ECO:0000313" key="17">
    <source>
        <dbReference type="Proteomes" id="UP000005226"/>
    </source>
</evidence>
<feature type="region of interest" description="Disordered" evidence="13">
    <location>
        <begin position="1961"/>
        <end position="2035"/>
    </location>
</feature>
<feature type="compositionally biased region" description="Polar residues" evidence="13">
    <location>
        <begin position="3797"/>
        <end position="3808"/>
    </location>
</feature>
<feature type="region of interest" description="Disordered" evidence="13">
    <location>
        <begin position="4607"/>
        <end position="4680"/>
    </location>
</feature>
<feature type="compositionally biased region" description="Basic and acidic residues" evidence="13">
    <location>
        <begin position="1609"/>
        <end position="1633"/>
    </location>
</feature>
<dbReference type="PROSITE" id="PS50106">
    <property type="entry name" value="PDZ"/>
    <property type="match status" value="1"/>
</dbReference>
<dbReference type="Proteomes" id="UP000005226">
    <property type="component" value="Chromosome 9"/>
</dbReference>
<dbReference type="Gene3D" id="2.30.42.10">
    <property type="match status" value="1"/>
</dbReference>
<feature type="region of interest" description="Disordered" evidence="13">
    <location>
        <begin position="3992"/>
        <end position="4116"/>
    </location>
</feature>
<dbReference type="Pfam" id="PF00168">
    <property type="entry name" value="C2"/>
    <property type="match status" value="2"/>
</dbReference>